<evidence type="ECO:0000313" key="2">
    <source>
        <dbReference type="Proteomes" id="UP000482960"/>
    </source>
</evidence>
<keyword evidence="2" id="KW-1185">Reference proteome</keyword>
<name>A0A6V8LA77_9ACTN</name>
<organism evidence="1 2">
    <name type="scientific">Phytohabitans rumicis</name>
    <dbReference type="NCBI Taxonomy" id="1076125"/>
    <lineage>
        <taxon>Bacteria</taxon>
        <taxon>Bacillati</taxon>
        <taxon>Actinomycetota</taxon>
        <taxon>Actinomycetes</taxon>
        <taxon>Micromonosporales</taxon>
        <taxon>Micromonosporaceae</taxon>
    </lineage>
</organism>
<reference evidence="1 2" key="2">
    <citation type="submission" date="2020-03" db="EMBL/GenBank/DDBJ databases">
        <authorList>
            <person name="Ichikawa N."/>
            <person name="Kimura A."/>
            <person name="Kitahashi Y."/>
            <person name="Uohara A."/>
        </authorList>
    </citation>
    <scope>NUCLEOTIDE SEQUENCE [LARGE SCALE GENOMIC DNA]</scope>
    <source>
        <strain evidence="1 2">NBRC 108638</strain>
    </source>
</reference>
<evidence type="ECO:0000313" key="1">
    <source>
        <dbReference type="EMBL" id="GFJ93254.1"/>
    </source>
</evidence>
<gene>
    <name evidence="1" type="ORF">Prum_068960</name>
</gene>
<accession>A0A6V8LA77</accession>
<proteinExistence type="predicted"/>
<reference evidence="1 2" key="1">
    <citation type="submission" date="2020-03" db="EMBL/GenBank/DDBJ databases">
        <title>Whole genome shotgun sequence of Phytohabitans rumicis NBRC 108638.</title>
        <authorList>
            <person name="Komaki H."/>
            <person name="Tamura T."/>
        </authorList>
    </citation>
    <scope>NUCLEOTIDE SEQUENCE [LARGE SCALE GENOMIC DNA]</scope>
    <source>
        <strain evidence="1 2">NBRC 108638</strain>
    </source>
</reference>
<dbReference type="AlphaFoldDB" id="A0A6V8LA77"/>
<dbReference type="EMBL" id="BLPG01000001">
    <property type="protein sequence ID" value="GFJ93254.1"/>
    <property type="molecule type" value="Genomic_DNA"/>
</dbReference>
<sequence>MRSQQRAVGRNFAVVFDHGEDFFAAQSEFCRAKPDPARIHPGLHRRLLRGHDCEHLPEAHRPARAGVAVGLTAHSATGHTSHLLTAQVQFLTEMLLIEVAEPAITRQQNPDLYDMPLLRFGA</sequence>
<protein>
    <submittedName>
        <fullName evidence="1">Uncharacterized protein</fullName>
    </submittedName>
</protein>
<dbReference type="Proteomes" id="UP000482960">
    <property type="component" value="Unassembled WGS sequence"/>
</dbReference>
<comment type="caution">
    <text evidence="1">The sequence shown here is derived from an EMBL/GenBank/DDBJ whole genome shotgun (WGS) entry which is preliminary data.</text>
</comment>